<dbReference type="AlphaFoldDB" id="A0A183AMG6"/>
<feature type="chain" id="PRO_5043138118" evidence="1">
    <location>
        <begin position="24"/>
        <end position="508"/>
    </location>
</feature>
<feature type="signal peptide" evidence="1">
    <location>
        <begin position="1"/>
        <end position="23"/>
    </location>
</feature>
<evidence type="ECO:0000313" key="2">
    <source>
        <dbReference type="EMBL" id="VDP82872.1"/>
    </source>
</evidence>
<dbReference type="Proteomes" id="UP000272942">
    <property type="component" value="Unassembled WGS sequence"/>
</dbReference>
<dbReference type="EMBL" id="UZAN01045581">
    <property type="protein sequence ID" value="VDP82872.1"/>
    <property type="molecule type" value="Genomic_DNA"/>
</dbReference>
<reference evidence="4" key="1">
    <citation type="submission" date="2016-06" db="UniProtKB">
        <authorList>
            <consortium name="WormBaseParasite"/>
        </authorList>
    </citation>
    <scope>IDENTIFICATION</scope>
</reference>
<keyword evidence="3" id="KW-1185">Reference proteome</keyword>
<keyword evidence="1" id="KW-0732">Signal</keyword>
<dbReference type="WBParaSite" id="ECPE_0000817301-mRNA-1">
    <property type="protein sequence ID" value="ECPE_0000817301-mRNA-1"/>
    <property type="gene ID" value="ECPE_0000817301"/>
</dbReference>
<evidence type="ECO:0000313" key="3">
    <source>
        <dbReference type="Proteomes" id="UP000272942"/>
    </source>
</evidence>
<sequence>MKLNRVFFRFSLLLLLPPPPPPPLPPPPPPPLNHPPNHPLLKRLFDNQATFGVVSEGKTIRINWEIPDEKYYEYDVLVIPSISNSLIEEPNHGFLIPAPIGQKIITTTTCGWFETELVYQTYSLFRHAVHVLPQDFKLNASAESFDGGKMLRLQLIPNDPCLEPYYHIEFRKEKDILLERIVMGPEVTVQNPSLCRPCELRVTTPDDSEKNRIPLARITVWYGQNFQLILKTKAIKNGAELDLHIAQKYPCFEPKYRIELRIQRRKIMDKNVTGPSVTIKDTVICKPCDLYVTILTGPKDKPIPTHKKKVWFGTAMFNVIGSTGRIDVNWDIPSAEYANYEVVVVRSGESGNTIPMVPDEKNNLELVVTEPVGGGSFVKVNCGLYDVKLNNGMDTVTSKTVAVGSINNKILVRTSVVDNGRVLSVDLSANDPCLGSAFVITLKKGEKIVLEKPITSRTERIANDTLVCASCNLIVSLPDNIRLPVESSDPVVVWFGETVSMAYLTVFM</sequence>
<evidence type="ECO:0000313" key="4">
    <source>
        <dbReference type="WBParaSite" id="ECPE_0000817301-mRNA-1"/>
    </source>
</evidence>
<accession>A0A183AMG6</accession>
<reference evidence="2 3" key="2">
    <citation type="submission" date="2018-11" db="EMBL/GenBank/DDBJ databases">
        <authorList>
            <consortium name="Pathogen Informatics"/>
        </authorList>
    </citation>
    <scope>NUCLEOTIDE SEQUENCE [LARGE SCALE GENOMIC DNA]</scope>
    <source>
        <strain evidence="2 3">Egypt</strain>
    </source>
</reference>
<evidence type="ECO:0000256" key="1">
    <source>
        <dbReference type="SAM" id="SignalP"/>
    </source>
</evidence>
<name>A0A183AMG6_9TREM</name>
<gene>
    <name evidence="2" type="ORF">ECPE_LOCUS8151</name>
</gene>
<protein>
    <submittedName>
        <fullName evidence="4">Ig-like domain-containing protein</fullName>
    </submittedName>
</protein>
<proteinExistence type="predicted"/>
<organism evidence="4">
    <name type="scientific">Echinostoma caproni</name>
    <dbReference type="NCBI Taxonomy" id="27848"/>
    <lineage>
        <taxon>Eukaryota</taxon>
        <taxon>Metazoa</taxon>
        <taxon>Spiralia</taxon>
        <taxon>Lophotrochozoa</taxon>
        <taxon>Platyhelminthes</taxon>
        <taxon>Trematoda</taxon>
        <taxon>Digenea</taxon>
        <taxon>Plagiorchiida</taxon>
        <taxon>Echinostomata</taxon>
        <taxon>Echinostomatoidea</taxon>
        <taxon>Echinostomatidae</taxon>
        <taxon>Echinostoma</taxon>
    </lineage>
</organism>